<dbReference type="Proteomes" id="UP000540266">
    <property type="component" value="Plasmid pBS3d"/>
</dbReference>
<dbReference type="EMBL" id="CP064935">
    <property type="protein sequence ID" value="QPK12582.1"/>
    <property type="molecule type" value="Genomic_DNA"/>
</dbReference>
<dbReference type="RefSeq" id="WP_167860700.1">
    <property type="nucleotide sequence ID" value="NZ_CP064935.1"/>
</dbReference>
<protein>
    <submittedName>
        <fullName evidence="1">Uncharacterized protein</fullName>
    </submittedName>
</protein>
<name>A0A7T0HCP4_9HYPH</name>
<evidence type="ECO:0000313" key="2">
    <source>
        <dbReference type="Proteomes" id="UP000540266"/>
    </source>
</evidence>
<dbReference type="AlphaFoldDB" id="A0A7T0HCP4"/>
<keyword evidence="1" id="KW-0614">Plasmid</keyword>
<proteinExistence type="predicted"/>
<evidence type="ECO:0000313" key="1">
    <source>
        <dbReference type="EMBL" id="QPK12582.1"/>
    </source>
</evidence>
<accession>A0A7T0HCP4</accession>
<gene>
    <name evidence="1" type="ORF">HER27_031860</name>
</gene>
<organism evidence="1 2">
    <name type="scientific">Rhizobium phaseoli</name>
    <dbReference type="NCBI Taxonomy" id="396"/>
    <lineage>
        <taxon>Bacteria</taxon>
        <taxon>Pseudomonadati</taxon>
        <taxon>Pseudomonadota</taxon>
        <taxon>Alphaproteobacteria</taxon>
        <taxon>Hyphomicrobiales</taxon>
        <taxon>Rhizobiaceae</taxon>
        <taxon>Rhizobium/Agrobacterium group</taxon>
        <taxon>Rhizobium</taxon>
    </lineage>
</organism>
<reference evidence="1 2" key="1">
    <citation type="submission" date="2020-11" db="EMBL/GenBank/DDBJ databases">
        <title>Indigenous Rhizobia Nodulating Common beans in Western Kenya.</title>
        <authorList>
            <person name="Wekesa C.S."/>
            <person name="Oelmueller R."/>
            <person name="Furch A.C."/>
        </authorList>
    </citation>
    <scope>NUCLEOTIDE SEQUENCE [LARGE SCALE GENOMIC DNA]</scope>
    <source>
        <strain evidence="2">BS3</strain>
        <plasmid evidence="1 2">pBS3d</plasmid>
    </source>
</reference>
<geneLocation type="plasmid" evidence="1 2">
    <name>pBS3d</name>
</geneLocation>
<sequence>MTITIAWERKLPGGSELVFCSDSRLSGGGNIDVCQKVFPLPREDAAVGFCGSTLLAYPVIHQFISYVRQYKKNMDRAIDGSELPRRFAALINRFLEAYINPVDLKSELMETSFIVGAHSWILKRPVISRIRYENSTKRFVAASTRFPRKQSATLYKAGDFTVIGDLRPQFYQRLAKLIDYEGASKFDMQPFSALTSMLGDIFSPIGMVSSKARSVALPS</sequence>